<keyword evidence="2 5" id="KW-0732">Signal</keyword>
<evidence type="ECO:0000256" key="3">
    <source>
        <dbReference type="ARBA" id="ARBA00022801"/>
    </source>
</evidence>
<gene>
    <name evidence="7" type="ORF">FGF04_27765</name>
</gene>
<dbReference type="PANTHER" id="PTHR43248:SF29">
    <property type="entry name" value="TRIPEPTIDYL AMINOPEPTIDASE"/>
    <property type="match status" value="1"/>
</dbReference>
<feature type="compositionally biased region" description="Low complexity" evidence="4">
    <location>
        <begin position="23"/>
        <end position="49"/>
    </location>
</feature>
<organism evidence="7 8">
    <name type="scientific">Streptomyces apricus</name>
    <dbReference type="NCBI Taxonomy" id="1828112"/>
    <lineage>
        <taxon>Bacteria</taxon>
        <taxon>Bacillati</taxon>
        <taxon>Actinomycetota</taxon>
        <taxon>Actinomycetes</taxon>
        <taxon>Kitasatosporales</taxon>
        <taxon>Streptomycetaceae</taxon>
        <taxon>Streptomyces</taxon>
    </lineage>
</organism>
<dbReference type="RefSeq" id="WP_149514078.1">
    <property type="nucleotide sequence ID" value="NZ_VDFC01000047.1"/>
</dbReference>
<name>A0A5B0AKA0_9ACTN</name>
<evidence type="ECO:0000256" key="2">
    <source>
        <dbReference type="ARBA" id="ARBA00022729"/>
    </source>
</evidence>
<feature type="chain" id="PRO_5038677898" evidence="5">
    <location>
        <begin position="24"/>
        <end position="507"/>
    </location>
</feature>
<dbReference type="InterPro" id="IPR013595">
    <property type="entry name" value="Pept_S33_TAP-like_C"/>
</dbReference>
<dbReference type="InterPro" id="IPR029058">
    <property type="entry name" value="AB_hydrolase_fold"/>
</dbReference>
<feature type="signal peptide" evidence="5">
    <location>
        <begin position="1"/>
        <end position="23"/>
    </location>
</feature>
<dbReference type="AlphaFoldDB" id="A0A5B0AKA0"/>
<evidence type="ECO:0000313" key="8">
    <source>
        <dbReference type="Proteomes" id="UP000324965"/>
    </source>
</evidence>
<dbReference type="Gene3D" id="3.40.50.1820">
    <property type="entry name" value="alpha/beta hydrolase"/>
    <property type="match status" value="1"/>
</dbReference>
<evidence type="ECO:0000256" key="4">
    <source>
        <dbReference type="SAM" id="MobiDB-lite"/>
    </source>
</evidence>
<feature type="region of interest" description="Disordered" evidence="4">
    <location>
        <begin position="23"/>
        <end position="58"/>
    </location>
</feature>
<accession>A0A5B0AKA0</accession>
<dbReference type="Proteomes" id="UP000324965">
    <property type="component" value="Unassembled WGS sequence"/>
</dbReference>
<comment type="caution">
    <text evidence="7">The sequence shown here is derived from an EMBL/GenBank/DDBJ whole genome shotgun (WGS) entry which is preliminary data.</text>
</comment>
<dbReference type="Pfam" id="PF08386">
    <property type="entry name" value="Abhydrolase_4"/>
    <property type="match status" value="1"/>
</dbReference>
<sequence>MRRSLSLALASAALAVTALPASASASTSASATTTTGPAPAPASAPASAPDTLHWGPCPEGAAAPRLQCATLDVPLDHRDPDGRRIEVAVSRLASEKPSKRRGVLLTNPGGPGASGLTYPALLAVSGLPQEVLDSYDVIGFDPRGVGRSTPVTCDLTQEQQWRGNFPPYAHTAADVAREAGYARKIAGQCGNARTAWMLPHTTTADTARDMDRLRAALGEPKLSYLGGSYGSYLGAVYTTLFPHRSDRIVLDSNLGPGGYDVTAMRSFARGMEDRFPDFAAFAAGHPEYGLGTTPRQVTATFHELARRLDAEPVQGVDGTAFRAYTFEKLYADGLLPELAGFWRALRTGAELPLPELPAGAENLMASRFAVVCGDSRWPGTVREYQRNAAVDRLRYPMLGGSTASINPCAFWPQERTGPPVRITGRGPSNVLMLQNERDPGTPLAGARELRRAFGGRAVLVTADQGGHGVYPYGANTCANDTATTFLTTGQRPAHDLACPAEAADESN</sequence>
<comment type="similarity">
    <text evidence="1">Belongs to the peptidase S33 family.</text>
</comment>
<feature type="domain" description="Peptidase S33 tripeptidyl aminopeptidase-like C-terminal" evidence="6">
    <location>
        <begin position="400"/>
        <end position="498"/>
    </location>
</feature>
<dbReference type="OrthoDB" id="4447445at2"/>
<keyword evidence="8" id="KW-1185">Reference proteome</keyword>
<protein>
    <submittedName>
        <fullName evidence="7">Alpha/beta hydrolase</fullName>
    </submittedName>
</protein>
<dbReference type="InterPro" id="IPR051601">
    <property type="entry name" value="Serine_prot/Carboxylest_S33"/>
</dbReference>
<dbReference type="GO" id="GO:0016787">
    <property type="term" value="F:hydrolase activity"/>
    <property type="evidence" value="ECO:0007669"/>
    <property type="project" value="UniProtKB-KW"/>
</dbReference>
<dbReference type="EMBL" id="VDFC01000047">
    <property type="protein sequence ID" value="KAA0930393.1"/>
    <property type="molecule type" value="Genomic_DNA"/>
</dbReference>
<dbReference type="SUPFAM" id="SSF53474">
    <property type="entry name" value="alpha/beta-Hydrolases"/>
    <property type="match status" value="1"/>
</dbReference>
<dbReference type="PANTHER" id="PTHR43248">
    <property type="entry name" value="2-SUCCINYL-6-HYDROXY-2,4-CYCLOHEXADIENE-1-CARBOXYLATE SYNTHASE"/>
    <property type="match status" value="1"/>
</dbReference>
<reference evidence="7 8" key="1">
    <citation type="submission" date="2019-05" db="EMBL/GenBank/DDBJ databases">
        <authorList>
            <person name="Hariharan J."/>
            <person name="Choudoir M.J."/>
            <person name="Diebold P."/>
            <person name="Panke-Buisse K."/>
            <person name="Buckley D.H."/>
        </authorList>
    </citation>
    <scope>NUCLEOTIDE SEQUENCE [LARGE SCALE GENOMIC DNA]</scope>
    <source>
        <strain evidence="7 8">SUN51</strain>
    </source>
</reference>
<evidence type="ECO:0000256" key="1">
    <source>
        <dbReference type="ARBA" id="ARBA00010088"/>
    </source>
</evidence>
<evidence type="ECO:0000256" key="5">
    <source>
        <dbReference type="SAM" id="SignalP"/>
    </source>
</evidence>
<evidence type="ECO:0000259" key="6">
    <source>
        <dbReference type="Pfam" id="PF08386"/>
    </source>
</evidence>
<keyword evidence="3 7" id="KW-0378">Hydrolase</keyword>
<evidence type="ECO:0000313" key="7">
    <source>
        <dbReference type="EMBL" id="KAA0930393.1"/>
    </source>
</evidence>
<proteinExistence type="inferred from homology"/>